<evidence type="ECO:0000256" key="2">
    <source>
        <dbReference type="ARBA" id="ARBA00009993"/>
    </source>
</evidence>
<dbReference type="InterPro" id="IPR001232">
    <property type="entry name" value="SKP1-like"/>
</dbReference>
<keyword evidence="6" id="KW-1185">Reference proteome</keyword>
<dbReference type="InterPro" id="IPR039948">
    <property type="entry name" value="ELC1"/>
</dbReference>
<dbReference type="FunFam" id="3.30.710.10:FF:000035">
    <property type="entry name" value="Elongin C transcription elongation factor"/>
    <property type="match status" value="1"/>
</dbReference>
<dbReference type="STRING" id="205917.A0A4Y9Z2H9"/>
<dbReference type="Gene3D" id="3.30.710.10">
    <property type="entry name" value="Potassium Channel Kv1.1, Chain A"/>
    <property type="match status" value="1"/>
</dbReference>
<dbReference type="GO" id="GO:0005634">
    <property type="term" value="C:nucleus"/>
    <property type="evidence" value="ECO:0007669"/>
    <property type="project" value="UniProtKB-SubCell"/>
</dbReference>
<dbReference type="EMBL" id="SEOQ01000172">
    <property type="protein sequence ID" value="TFY68093.1"/>
    <property type="molecule type" value="Genomic_DNA"/>
</dbReference>
<dbReference type="AlphaFoldDB" id="A0A4Y9Z2H9"/>
<dbReference type="OrthoDB" id="249087at2759"/>
<dbReference type="InterPro" id="IPR011333">
    <property type="entry name" value="SKP1/BTB/POZ_sf"/>
</dbReference>
<dbReference type="Proteomes" id="UP000298327">
    <property type="component" value="Unassembled WGS sequence"/>
</dbReference>
<dbReference type="PANTHER" id="PTHR20648">
    <property type="entry name" value="ELONGIN-C"/>
    <property type="match status" value="1"/>
</dbReference>
<organism evidence="5 6">
    <name type="scientific">Dentipellis fragilis</name>
    <dbReference type="NCBI Taxonomy" id="205917"/>
    <lineage>
        <taxon>Eukaryota</taxon>
        <taxon>Fungi</taxon>
        <taxon>Dikarya</taxon>
        <taxon>Basidiomycota</taxon>
        <taxon>Agaricomycotina</taxon>
        <taxon>Agaricomycetes</taxon>
        <taxon>Russulales</taxon>
        <taxon>Hericiaceae</taxon>
        <taxon>Dentipellis</taxon>
    </lineage>
</organism>
<dbReference type="SUPFAM" id="SSF54695">
    <property type="entry name" value="POZ domain"/>
    <property type="match status" value="1"/>
</dbReference>
<proteinExistence type="inferred from homology"/>
<evidence type="ECO:0000256" key="3">
    <source>
        <dbReference type="ARBA" id="ARBA00021347"/>
    </source>
</evidence>
<protein>
    <recommendedName>
        <fullName evidence="3">Elongin-C</fullName>
    </recommendedName>
</protein>
<name>A0A4Y9Z2H9_9AGAM</name>
<sequence length="120" mass="13459">MSGKDKEDANEDWVRIVSNEGYSYLVRRKVALRSGTLKSMLSTETNFAEASSKTCEVHERAAVVEKFVEYLAYKTTYENSPPKEDIPDFFERIVPEVALELTFVAIASGSERELTVPCAA</sequence>
<comment type="similarity">
    <text evidence="2">Belongs to the SKP1 family.</text>
</comment>
<keyword evidence="4" id="KW-0539">Nucleus</keyword>
<accession>A0A4Y9Z2H9</accession>
<comment type="subcellular location">
    <subcellularLocation>
        <location evidence="1">Nucleus</location>
    </subcellularLocation>
</comment>
<gene>
    <name evidence="5" type="ORF">EVG20_g3696</name>
</gene>
<dbReference type="SMART" id="SM00512">
    <property type="entry name" value="Skp1"/>
    <property type="match status" value="1"/>
</dbReference>
<dbReference type="GO" id="GO:0006511">
    <property type="term" value="P:ubiquitin-dependent protein catabolic process"/>
    <property type="evidence" value="ECO:0007669"/>
    <property type="project" value="InterPro"/>
</dbReference>
<comment type="caution">
    <text evidence="5">The sequence shown here is derived from an EMBL/GenBank/DDBJ whole genome shotgun (WGS) entry which is preliminary data.</text>
</comment>
<evidence type="ECO:0000313" key="6">
    <source>
        <dbReference type="Proteomes" id="UP000298327"/>
    </source>
</evidence>
<evidence type="ECO:0000256" key="1">
    <source>
        <dbReference type="ARBA" id="ARBA00004123"/>
    </source>
</evidence>
<reference evidence="5 6" key="1">
    <citation type="submission" date="2019-02" db="EMBL/GenBank/DDBJ databases">
        <title>Genome sequencing of the rare red list fungi Dentipellis fragilis.</title>
        <authorList>
            <person name="Buettner E."/>
            <person name="Kellner H."/>
        </authorList>
    </citation>
    <scope>NUCLEOTIDE SEQUENCE [LARGE SCALE GENOMIC DNA]</scope>
    <source>
        <strain evidence="5 6">DSM 105465</strain>
    </source>
</reference>
<evidence type="ECO:0000313" key="5">
    <source>
        <dbReference type="EMBL" id="TFY68093.1"/>
    </source>
</evidence>
<evidence type="ECO:0000256" key="4">
    <source>
        <dbReference type="ARBA" id="ARBA00023242"/>
    </source>
</evidence>